<dbReference type="Pfam" id="PF18759">
    <property type="entry name" value="Plavaka"/>
    <property type="match status" value="1"/>
</dbReference>
<comment type="caution">
    <text evidence="2">The sequence shown here is derived from an EMBL/GenBank/DDBJ whole genome shotgun (WGS) entry which is preliminary data.</text>
</comment>
<gene>
    <name evidence="2" type="ORF">MSAN_01215400</name>
</gene>
<dbReference type="Proteomes" id="UP000623467">
    <property type="component" value="Unassembled WGS sequence"/>
</dbReference>
<proteinExistence type="predicted"/>
<organism evidence="2 3">
    <name type="scientific">Mycena sanguinolenta</name>
    <dbReference type="NCBI Taxonomy" id="230812"/>
    <lineage>
        <taxon>Eukaryota</taxon>
        <taxon>Fungi</taxon>
        <taxon>Dikarya</taxon>
        <taxon>Basidiomycota</taxon>
        <taxon>Agaricomycotina</taxon>
        <taxon>Agaricomycetes</taxon>
        <taxon>Agaricomycetidae</taxon>
        <taxon>Agaricales</taxon>
        <taxon>Marasmiineae</taxon>
        <taxon>Mycenaceae</taxon>
        <taxon>Mycena</taxon>
    </lineage>
</organism>
<feature type="region of interest" description="Disordered" evidence="1">
    <location>
        <begin position="66"/>
        <end position="100"/>
    </location>
</feature>
<name>A0A8H7D1P3_9AGAR</name>
<evidence type="ECO:0000313" key="2">
    <source>
        <dbReference type="EMBL" id="KAF7358764.1"/>
    </source>
</evidence>
<dbReference type="InterPro" id="IPR041078">
    <property type="entry name" value="Plavaka"/>
</dbReference>
<protein>
    <submittedName>
        <fullName evidence="2">Uncharacterized protein</fullName>
    </submittedName>
</protein>
<feature type="compositionally biased region" description="Acidic residues" evidence="1">
    <location>
        <begin position="90"/>
        <end position="100"/>
    </location>
</feature>
<dbReference type="EMBL" id="JACAZH010000009">
    <property type="protein sequence ID" value="KAF7358764.1"/>
    <property type="molecule type" value="Genomic_DNA"/>
</dbReference>
<dbReference type="AlphaFoldDB" id="A0A8H7D1P3"/>
<accession>A0A8H7D1P3</accession>
<keyword evidence="3" id="KW-1185">Reference proteome</keyword>
<sequence>MPASPNVFNLPSLDLPEPLCRLSKSNHHRQTQNIRCISVYHKLVAKKTAGTRSAHHGNLSIVEEPLGADDSMDHDGFEFDSASFPPPPLDSDDSDSEDEDIQIDWEPPACAPGPGIDWPIADGAAATEAPLIDSSMPPEERFVQRPHITKFGGQAGVPLPQREAPTFEQYEAHLSALDSNEWSPFKSRIDWAIARWAKLRGSTSTAFSDLLAIEGLPEALGLSYRTSGELNEIIDKNLPTSRPPFQREEVVVAGEAFDVYFRDIIEYADKTVRLYHDLHTGKWWWATQKTLEKRRPGATIIPIIISTDKTQTTMFRNKSAYPVYMSIGNIPKGIRRKPSRQAYILIGYLPTTRLEHIKVAAARRRAIANLYHACMRKILSPLKAAGLDGIYMASGNGAVC</sequence>
<evidence type="ECO:0000313" key="3">
    <source>
        <dbReference type="Proteomes" id="UP000623467"/>
    </source>
</evidence>
<reference evidence="2" key="1">
    <citation type="submission" date="2020-05" db="EMBL/GenBank/DDBJ databases">
        <title>Mycena genomes resolve the evolution of fungal bioluminescence.</title>
        <authorList>
            <person name="Tsai I.J."/>
        </authorList>
    </citation>
    <scope>NUCLEOTIDE SEQUENCE</scope>
    <source>
        <strain evidence="2">160909Yilan</strain>
    </source>
</reference>
<dbReference type="OrthoDB" id="2418900at2759"/>
<evidence type="ECO:0000256" key="1">
    <source>
        <dbReference type="SAM" id="MobiDB-lite"/>
    </source>
</evidence>